<dbReference type="PANTHER" id="PTHR32092">
    <property type="entry name" value="6-PHOSPHO-BETA-GLUCOSIDASE-RELATED"/>
    <property type="match status" value="1"/>
</dbReference>
<dbReference type="PRINTS" id="PR00732">
    <property type="entry name" value="GLHYDRLASE4"/>
</dbReference>
<dbReference type="InterPro" id="IPR036291">
    <property type="entry name" value="NAD(P)-bd_dom_sf"/>
</dbReference>
<feature type="binding site" evidence="8">
    <location>
        <position position="92"/>
    </location>
    <ligand>
        <name>substrate</name>
    </ligand>
</feature>
<gene>
    <name evidence="13" type="ORF">HMPREF9488_00956</name>
</gene>
<dbReference type="Gene3D" id="3.90.110.10">
    <property type="entry name" value="Lactate dehydrogenase/glycoside hydrolase, family 4, C-terminal"/>
    <property type="match status" value="1"/>
</dbReference>
<keyword evidence="9" id="KW-0170">Cobalt</keyword>
<feature type="binding site" evidence="8">
    <location>
        <position position="284"/>
    </location>
    <ligand>
        <name>substrate</name>
    </ligand>
</feature>
<evidence type="ECO:0000256" key="9">
    <source>
        <dbReference type="PIRSR" id="PIRSR601088-3"/>
    </source>
</evidence>
<feature type="binding site" evidence="9">
    <location>
        <position position="198"/>
    </location>
    <ligand>
        <name>Mn(2+)</name>
        <dbReference type="ChEBI" id="CHEBI:29035"/>
    </ligand>
</feature>
<dbReference type="EMBL" id="ADKX01000015">
    <property type="protein sequence ID" value="EFW05787.1"/>
    <property type="molecule type" value="Genomic_DNA"/>
</dbReference>
<evidence type="ECO:0000256" key="11">
    <source>
        <dbReference type="RuleBase" id="RU361152"/>
    </source>
</evidence>
<dbReference type="GO" id="GO:0004553">
    <property type="term" value="F:hydrolase activity, hydrolyzing O-glycosyl compounds"/>
    <property type="evidence" value="ECO:0007669"/>
    <property type="project" value="InterPro"/>
</dbReference>
<reference evidence="13 14" key="1">
    <citation type="submission" date="2010-12" db="EMBL/GenBank/DDBJ databases">
        <title>The Genome Sequence of Coprobacillus sp. strain 29_1.</title>
        <authorList>
            <consortium name="The Broad Institute Genome Sequencing Platform"/>
            <person name="Earl A."/>
            <person name="Ward D."/>
            <person name="Feldgarden M."/>
            <person name="Gevers D."/>
            <person name="Daigneault M."/>
            <person name="Sibley C.D."/>
            <person name="White A."/>
            <person name="Strauss J."/>
            <person name="Allen-Vercoe E."/>
            <person name="Young S.K."/>
            <person name="Zeng Q."/>
            <person name="Gargeya S."/>
            <person name="Fitzgerald M."/>
            <person name="Haas B."/>
            <person name="Abouelleil A."/>
            <person name="Alvarado L."/>
            <person name="Arachchi H.M."/>
            <person name="Berlin A."/>
            <person name="Brown A."/>
            <person name="Chapman S.B."/>
            <person name="Chen Z."/>
            <person name="Dunbar C."/>
            <person name="Freedman E."/>
            <person name="Gearin G."/>
            <person name="Gellesch M."/>
            <person name="Goldberg J."/>
            <person name="Griggs A."/>
            <person name="Gujja S."/>
            <person name="Heilman E."/>
            <person name="Heiman D."/>
            <person name="Howarth C."/>
            <person name="Larson L."/>
            <person name="Lui A."/>
            <person name="MacDonald P.J.P."/>
            <person name="Mehta T."/>
            <person name="Montmayeur A."/>
            <person name="Murphy C."/>
            <person name="Neiman D."/>
            <person name="Pearson M."/>
            <person name="Priest M."/>
            <person name="Roberts A."/>
            <person name="Saif S."/>
            <person name="Shea T."/>
            <person name="Shenoy N."/>
            <person name="Sisk P."/>
            <person name="Stolte C."/>
            <person name="Sykes S."/>
            <person name="White J."/>
            <person name="Yandava C."/>
            <person name="Nusbaum C."/>
            <person name="Birren B."/>
        </authorList>
    </citation>
    <scope>NUCLEOTIDE SEQUENCE [LARGE SCALE GENOMIC DNA]</scope>
    <source>
        <strain evidence="13 14">29_1</strain>
    </source>
</reference>
<dbReference type="InterPro" id="IPR015955">
    <property type="entry name" value="Lactate_DH/Glyco_Ohase_4_C"/>
</dbReference>
<dbReference type="HOGENOM" id="CLU_045951_2_0_9"/>
<protein>
    <submittedName>
        <fullName evidence="13">Maltose-6'-phosphate glucosidase</fullName>
    </submittedName>
</protein>
<dbReference type="SUPFAM" id="SSF56327">
    <property type="entry name" value="LDH C-terminal domain-like"/>
    <property type="match status" value="1"/>
</dbReference>
<evidence type="ECO:0000259" key="12">
    <source>
        <dbReference type="Pfam" id="PF11975"/>
    </source>
</evidence>
<evidence type="ECO:0000256" key="1">
    <source>
        <dbReference type="ARBA" id="ARBA00010141"/>
    </source>
</evidence>
<evidence type="ECO:0000256" key="2">
    <source>
        <dbReference type="ARBA" id="ARBA00022723"/>
    </source>
</evidence>
<evidence type="ECO:0000256" key="4">
    <source>
        <dbReference type="ARBA" id="ARBA00023027"/>
    </source>
</evidence>
<comment type="similarity">
    <text evidence="1 11">Belongs to the glycosyl hydrolase 4 family.</text>
</comment>
<keyword evidence="14" id="KW-1185">Reference proteome</keyword>
<name>E7G868_9FIRM</name>
<dbReference type="GeneID" id="78230606"/>
<feature type="binding site" evidence="8">
    <location>
        <position position="146"/>
    </location>
    <ligand>
        <name>substrate</name>
    </ligand>
</feature>
<dbReference type="Pfam" id="PF02056">
    <property type="entry name" value="Glyco_hydro_4"/>
    <property type="match status" value="1"/>
</dbReference>
<keyword evidence="9" id="KW-0533">Nickel</keyword>
<sequence>MGNKFVIIGAGSTHTPGIIGSLVEKADEIQLTELCLHDIDYERVYHMGEFSKIYMSERRNDIKTSWTTDLKEALSEADYVFIQIRPGRNEQRAIDEHTCYKHGLIGQETCGLGGFAFALRTIPAILEIVKTALEVCPQAWLLNYSNPEAMVSEAVYRTYPQAKMLCICDMPISQQEQVAEYFGYDEKDLTFKYFGLNHFGWFTNVYNKEGKDLLPQLREDVVSGKMTGFNAVQDEGKLDDYWFKTFNNVIKGFKAYPDFLPLCYLQYYYFHDEMLEQFDHEFTRADSVLAGREITVYQECRRVIENKSAKDSYLVAGVHGNYIVNLASSIINDKKERFIVNVMNNGAIGNFNHDAVVEVPCYVGAAGIEPVAVGYIPQFHKSLMEAQKGYEKLAVEACLEGSQEKALQAILLNKTVPSYRKGKEILDEFLELNKDYWNPKFYNK</sequence>
<feature type="site" description="Increases basicity of active site Tyr" evidence="10">
    <location>
        <position position="108"/>
    </location>
</feature>
<dbReference type="GO" id="GO:0016616">
    <property type="term" value="F:oxidoreductase activity, acting on the CH-OH group of donors, NAD or NADP as acceptor"/>
    <property type="evidence" value="ECO:0007669"/>
    <property type="project" value="InterPro"/>
</dbReference>
<comment type="cofactor">
    <cofactor evidence="11">
        <name>NAD(+)</name>
        <dbReference type="ChEBI" id="CHEBI:57540"/>
    </cofactor>
    <text evidence="11">Binds 1 NAD(+) per subunit.</text>
</comment>
<dbReference type="Pfam" id="PF11975">
    <property type="entry name" value="Glyco_hydro_4C"/>
    <property type="match status" value="1"/>
</dbReference>
<dbReference type="AlphaFoldDB" id="E7G868"/>
<dbReference type="eggNOG" id="COG1486">
    <property type="taxonomic scope" value="Bacteria"/>
</dbReference>
<dbReference type="InterPro" id="IPR022616">
    <property type="entry name" value="Glyco_hydro_4_C"/>
</dbReference>
<keyword evidence="3 11" id="KW-0378">Hydrolase</keyword>
<dbReference type="GO" id="GO:0005975">
    <property type="term" value="P:carbohydrate metabolic process"/>
    <property type="evidence" value="ECO:0007669"/>
    <property type="project" value="InterPro"/>
</dbReference>
<keyword evidence="9" id="KW-0408">Iron</keyword>
<keyword evidence="6 11" id="KW-0326">Glycosidase</keyword>
<evidence type="ECO:0000313" key="14">
    <source>
        <dbReference type="Proteomes" id="UP000003157"/>
    </source>
</evidence>
<organism evidence="13 14">
    <name type="scientific">Coprobacillus cateniformis</name>
    <dbReference type="NCBI Taxonomy" id="100884"/>
    <lineage>
        <taxon>Bacteria</taxon>
        <taxon>Bacillati</taxon>
        <taxon>Bacillota</taxon>
        <taxon>Erysipelotrichia</taxon>
        <taxon>Erysipelotrichales</taxon>
        <taxon>Coprobacillaceae</taxon>
        <taxon>Coprobacillus</taxon>
    </lineage>
</organism>
<evidence type="ECO:0000256" key="8">
    <source>
        <dbReference type="PIRSR" id="PIRSR601088-2"/>
    </source>
</evidence>
<dbReference type="Proteomes" id="UP000003157">
    <property type="component" value="Unassembled WGS sequence"/>
</dbReference>
<keyword evidence="5 9" id="KW-0464">Manganese</keyword>
<feature type="binding site" evidence="9">
    <location>
        <position position="168"/>
    </location>
    <ligand>
        <name>Mn(2+)</name>
        <dbReference type="ChEBI" id="CHEBI:29035"/>
    </ligand>
</feature>
<dbReference type="GO" id="GO:0046872">
    <property type="term" value="F:metal ion binding"/>
    <property type="evidence" value="ECO:0007669"/>
    <property type="project" value="UniProtKB-KW"/>
</dbReference>
<feature type="domain" description="Glycosyl hydrolase family 4 C-terminal" evidence="12">
    <location>
        <begin position="193"/>
        <end position="416"/>
    </location>
</feature>
<dbReference type="SUPFAM" id="SSF51735">
    <property type="entry name" value="NAD(P)-binding Rossmann-fold domains"/>
    <property type="match status" value="1"/>
</dbReference>
<evidence type="ECO:0000256" key="7">
    <source>
        <dbReference type="PIRSR" id="PIRSR601088-1"/>
    </source>
</evidence>
<feature type="active site" description="Proton donor" evidence="7">
    <location>
        <position position="169"/>
    </location>
</feature>
<dbReference type="STRING" id="100884.GCA_000269565_02803"/>
<dbReference type="RefSeq" id="WP_008788072.1">
    <property type="nucleotide sequence ID" value="NZ_AKCB01000002.1"/>
</dbReference>
<proteinExistence type="inferred from homology"/>
<evidence type="ECO:0000256" key="10">
    <source>
        <dbReference type="PIRSR" id="PIRSR601088-4"/>
    </source>
</evidence>
<keyword evidence="4 11" id="KW-0520">NAD</keyword>
<evidence type="ECO:0000313" key="13">
    <source>
        <dbReference type="EMBL" id="EFW05787.1"/>
    </source>
</evidence>
<dbReference type="PANTHER" id="PTHR32092:SF14">
    <property type="entry name" value="MALTOSE-6'-PHOSPHATE GLUCOSIDASE"/>
    <property type="match status" value="1"/>
</dbReference>
<feature type="active site" description="Proton acceptor" evidence="7">
    <location>
        <position position="264"/>
    </location>
</feature>
<dbReference type="Gene3D" id="3.40.50.720">
    <property type="entry name" value="NAD(P)-binding Rossmann-like Domain"/>
    <property type="match status" value="1"/>
</dbReference>
<dbReference type="OrthoDB" id="9808275at2"/>
<dbReference type="InterPro" id="IPR001088">
    <property type="entry name" value="Glyco_hydro_4"/>
</dbReference>
<evidence type="ECO:0000256" key="3">
    <source>
        <dbReference type="ARBA" id="ARBA00022801"/>
    </source>
</evidence>
<evidence type="ECO:0000256" key="6">
    <source>
        <dbReference type="ARBA" id="ARBA00023295"/>
    </source>
</evidence>
<accession>E7G868</accession>
<evidence type="ECO:0000256" key="5">
    <source>
        <dbReference type="ARBA" id="ARBA00023211"/>
    </source>
</evidence>
<keyword evidence="2 9" id="KW-0479">Metal-binding</keyword>
<comment type="caution">
    <text evidence="13">The sequence shown here is derived from an EMBL/GenBank/DDBJ whole genome shotgun (WGS) entry which is preliminary data.</text>
</comment>